<dbReference type="InterPro" id="IPR020846">
    <property type="entry name" value="MFS_dom"/>
</dbReference>
<dbReference type="Gene3D" id="1.20.1250.20">
    <property type="entry name" value="MFS general substrate transporter like domains"/>
    <property type="match status" value="1"/>
</dbReference>
<dbReference type="InterPro" id="IPR011701">
    <property type="entry name" value="MFS"/>
</dbReference>
<keyword evidence="4" id="KW-1003">Cell membrane</keyword>
<dbReference type="PANTHER" id="PTHR43271:SF2">
    <property type="entry name" value="BLL2771 PROTEIN"/>
    <property type="match status" value="1"/>
</dbReference>
<evidence type="ECO:0000259" key="9">
    <source>
        <dbReference type="PROSITE" id="PS50850"/>
    </source>
</evidence>
<feature type="transmembrane region" description="Helical" evidence="8">
    <location>
        <begin position="105"/>
        <end position="126"/>
    </location>
</feature>
<dbReference type="GO" id="GO:0022857">
    <property type="term" value="F:transmembrane transporter activity"/>
    <property type="evidence" value="ECO:0007669"/>
    <property type="project" value="InterPro"/>
</dbReference>
<dbReference type="PROSITE" id="PS50850">
    <property type="entry name" value="MFS"/>
    <property type="match status" value="1"/>
</dbReference>
<dbReference type="Pfam" id="PF07690">
    <property type="entry name" value="MFS_1"/>
    <property type="match status" value="1"/>
</dbReference>
<dbReference type="Proteomes" id="UP000436822">
    <property type="component" value="Unassembled WGS sequence"/>
</dbReference>
<reference evidence="10 11" key="1">
    <citation type="submission" date="2019-12" db="EMBL/GenBank/DDBJ databases">
        <title>Litoreibacter badius sp. nov., a novel bacteriochlorophyll a-containing bacterium in the genus Litoreibacter.</title>
        <authorList>
            <person name="Kanamuro M."/>
            <person name="Takabe Y."/>
            <person name="Mori K."/>
            <person name="Takaichi S."/>
            <person name="Hanada S."/>
        </authorList>
    </citation>
    <scope>NUCLEOTIDE SEQUENCE [LARGE SCALE GENOMIC DNA]</scope>
    <source>
        <strain evidence="10 11">K6</strain>
    </source>
</reference>
<keyword evidence="6 8" id="KW-1133">Transmembrane helix</keyword>
<evidence type="ECO:0000256" key="7">
    <source>
        <dbReference type="ARBA" id="ARBA00023136"/>
    </source>
</evidence>
<comment type="similarity">
    <text evidence="2">Belongs to the major facilitator superfamily.</text>
</comment>
<evidence type="ECO:0000313" key="10">
    <source>
        <dbReference type="EMBL" id="GFE64185.1"/>
    </source>
</evidence>
<dbReference type="PANTHER" id="PTHR43271">
    <property type="entry name" value="BLL2771 PROTEIN"/>
    <property type="match status" value="1"/>
</dbReference>
<protein>
    <recommendedName>
        <fullName evidence="9">Major facilitator superfamily (MFS) profile domain-containing protein</fullName>
    </recommendedName>
</protein>
<evidence type="ECO:0000256" key="4">
    <source>
        <dbReference type="ARBA" id="ARBA00022475"/>
    </source>
</evidence>
<dbReference type="EMBL" id="BLJE01000001">
    <property type="protein sequence ID" value="GFE64185.1"/>
    <property type="molecule type" value="Genomic_DNA"/>
</dbReference>
<comment type="caution">
    <text evidence="10">The sequence shown here is derived from an EMBL/GenBank/DDBJ whole genome shotgun (WGS) entry which is preliminary data.</text>
</comment>
<name>A0A6N6JDF8_9RHOB</name>
<feature type="transmembrane region" description="Helical" evidence="8">
    <location>
        <begin position="56"/>
        <end position="74"/>
    </location>
</feature>
<keyword evidence="3" id="KW-0813">Transport</keyword>
<evidence type="ECO:0000256" key="5">
    <source>
        <dbReference type="ARBA" id="ARBA00022692"/>
    </source>
</evidence>
<evidence type="ECO:0000256" key="8">
    <source>
        <dbReference type="SAM" id="Phobius"/>
    </source>
</evidence>
<sequence>MSTAFTLTLTHLSERCTLTAIGGAMAAYITGNVASNLFGRLLASGLADNFGLAESFYAFSVLNLAGALIAFLYFKDGPPLSSSTPAASSVFAAWRTHLGNPRLRAAFGIGFIMLFVFVGVFSYVNFVIAEPPFALPQMYIGLVYLVFVPAILTTPVASAVTRRHGARPTFLATMAVTLVGLMLLATSSLALMLLGLTLVGAALFFGQSVATAFVGRSAQHDHAAANGLYLASYYIGGIAGALILGQIFVAFGWTAAVAVLSGLIVIAALLGLKFHEDAPE</sequence>
<evidence type="ECO:0000256" key="2">
    <source>
        <dbReference type="ARBA" id="ARBA00008335"/>
    </source>
</evidence>
<organism evidence="10 11">
    <name type="scientific">Litoreibacter roseus</name>
    <dbReference type="NCBI Taxonomy" id="2601869"/>
    <lineage>
        <taxon>Bacteria</taxon>
        <taxon>Pseudomonadati</taxon>
        <taxon>Pseudomonadota</taxon>
        <taxon>Alphaproteobacteria</taxon>
        <taxon>Rhodobacterales</taxon>
        <taxon>Roseobacteraceae</taxon>
        <taxon>Litoreibacter</taxon>
    </lineage>
</organism>
<feature type="transmembrane region" description="Helical" evidence="8">
    <location>
        <begin position="138"/>
        <end position="157"/>
    </location>
</feature>
<dbReference type="SUPFAM" id="SSF103473">
    <property type="entry name" value="MFS general substrate transporter"/>
    <property type="match status" value="1"/>
</dbReference>
<evidence type="ECO:0000256" key="3">
    <source>
        <dbReference type="ARBA" id="ARBA00022448"/>
    </source>
</evidence>
<dbReference type="GO" id="GO:0005886">
    <property type="term" value="C:plasma membrane"/>
    <property type="evidence" value="ECO:0007669"/>
    <property type="project" value="UniProtKB-SubCell"/>
</dbReference>
<keyword evidence="7 8" id="KW-0472">Membrane</keyword>
<dbReference type="AlphaFoldDB" id="A0A6N6JDF8"/>
<keyword evidence="11" id="KW-1185">Reference proteome</keyword>
<gene>
    <name evidence="10" type="ORF">KIN_12590</name>
</gene>
<feature type="transmembrane region" description="Helical" evidence="8">
    <location>
        <begin position="250"/>
        <end position="272"/>
    </location>
</feature>
<evidence type="ECO:0000256" key="6">
    <source>
        <dbReference type="ARBA" id="ARBA00022989"/>
    </source>
</evidence>
<comment type="subcellular location">
    <subcellularLocation>
        <location evidence="1">Cell membrane</location>
        <topology evidence="1">Multi-pass membrane protein</topology>
    </subcellularLocation>
</comment>
<feature type="transmembrane region" description="Helical" evidence="8">
    <location>
        <begin position="227"/>
        <end position="244"/>
    </location>
</feature>
<feature type="transmembrane region" description="Helical" evidence="8">
    <location>
        <begin position="191"/>
        <end position="215"/>
    </location>
</feature>
<evidence type="ECO:0000256" key="1">
    <source>
        <dbReference type="ARBA" id="ARBA00004651"/>
    </source>
</evidence>
<evidence type="ECO:0000313" key="11">
    <source>
        <dbReference type="Proteomes" id="UP000436822"/>
    </source>
</evidence>
<accession>A0A6N6JDF8</accession>
<dbReference type="InterPro" id="IPR036259">
    <property type="entry name" value="MFS_trans_sf"/>
</dbReference>
<feature type="transmembrane region" description="Helical" evidence="8">
    <location>
        <begin position="169"/>
        <end position="185"/>
    </location>
</feature>
<proteinExistence type="inferred from homology"/>
<keyword evidence="5 8" id="KW-0812">Transmembrane</keyword>
<feature type="domain" description="Major facilitator superfamily (MFS) profile" evidence="9">
    <location>
        <begin position="1"/>
        <end position="279"/>
    </location>
</feature>